<proteinExistence type="predicted"/>
<evidence type="ECO:0000313" key="2">
    <source>
        <dbReference type="Proteomes" id="UP000499080"/>
    </source>
</evidence>
<comment type="caution">
    <text evidence="1">The sequence shown here is derived from an EMBL/GenBank/DDBJ whole genome shotgun (WGS) entry which is preliminary data.</text>
</comment>
<dbReference type="AlphaFoldDB" id="A0A4Y2N4A7"/>
<accession>A0A4Y2N4A7</accession>
<sequence length="94" mass="10692">MGNVSGSENCGRGNGLCMRVCSELWVVAMVLCTFEPRVVEQWAVNVGRGNDNVFRYLYDVNDGDETPEVNLFEHRREDLFSNHLQDLLDIQAIN</sequence>
<evidence type="ECO:0000313" key="1">
    <source>
        <dbReference type="EMBL" id="GBN33444.1"/>
    </source>
</evidence>
<reference evidence="1 2" key="1">
    <citation type="journal article" date="2019" name="Sci. Rep.">
        <title>Orb-weaving spider Araneus ventricosus genome elucidates the spidroin gene catalogue.</title>
        <authorList>
            <person name="Kono N."/>
            <person name="Nakamura H."/>
            <person name="Ohtoshi R."/>
            <person name="Moran D.A.P."/>
            <person name="Shinohara A."/>
            <person name="Yoshida Y."/>
            <person name="Fujiwara M."/>
            <person name="Mori M."/>
            <person name="Tomita M."/>
            <person name="Arakawa K."/>
        </authorList>
    </citation>
    <scope>NUCLEOTIDE SEQUENCE [LARGE SCALE GENOMIC DNA]</scope>
</reference>
<keyword evidence="2" id="KW-1185">Reference proteome</keyword>
<dbReference type="EMBL" id="BGPR01008380">
    <property type="protein sequence ID" value="GBN33444.1"/>
    <property type="molecule type" value="Genomic_DNA"/>
</dbReference>
<organism evidence="1 2">
    <name type="scientific">Araneus ventricosus</name>
    <name type="common">Orbweaver spider</name>
    <name type="synonym">Epeira ventricosa</name>
    <dbReference type="NCBI Taxonomy" id="182803"/>
    <lineage>
        <taxon>Eukaryota</taxon>
        <taxon>Metazoa</taxon>
        <taxon>Ecdysozoa</taxon>
        <taxon>Arthropoda</taxon>
        <taxon>Chelicerata</taxon>
        <taxon>Arachnida</taxon>
        <taxon>Araneae</taxon>
        <taxon>Araneomorphae</taxon>
        <taxon>Entelegynae</taxon>
        <taxon>Araneoidea</taxon>
        <taxon>Araneidae</taxon>
        <taxon>Araneus</taxon>
    </lineage>
</organism>
<protein>
    <submittedName>
        <fullName evidence="1">Uncharacterized protein</fullName>
    </submittedName>
</protein>
<dbReference type="Proteomes" id="UP000499080">
    <property type="component" value="Unassembled WGS sequence"/>
</dbReference>
<gene>
    <name evidence="1" type="ORF">AVEN_130227_1</name>
</gene>
<name>A0A4Y2N4A7_ARAVE</name>